<feature type="chain" id="PRO_5042078208" evidence="1">
    <location>
        <begin position="28"/>
        <end position="161"/>
    </location>
</feature>
<dbReference type="KEGG" id="bdw:94334814"/>
<sequence>MYRMKTALAPLVALISILLWCPKPVLGALYPNDAICGVMQTPVPKQDKSSYQFAGVVVPGSGVFWKARRRGTILQRLSNLVEDCSNLLKYKDTSPYRNDVCKDFLYRIFFVNEAVGLHVVDDAQNAIRHAAENGLVKIKQEKKYIKVTRKGILERLLNNYF</sequence>
<evidence type="ECO:0000313" key="3">
    <source>
        <dbReference type="Proteomes" id="UP001214638"/>
    </source>
</evidence>
<dbReference type="AlphaFoldDB" id="A0AAD9UQ28"/>
<gene>
    <name evidence="2" type="ORF">BdWA1_000516</name>
</gene>
<organism evidence="2 3">
    <name type="scientific">Babesia duncani</name>
    <dbReference type="NCBI Taxonomy" id="323732"/>
    <lineage>
        <taxon>Eukaryota</taxon>
        <taxon>Sar</taxon>
        <taxon>Alveolata</taxon>
        <taxon>Apicomplexa</taxon>
        <taxon>Aconoidasida</taxon>
        <taxon>Piroplasmida</taxon>
        <taxon>Babesiidae</taxon>
        <taxon>Babesia</taxon>
    </lineage>
</organism>
<dbReference type="GeneID" id="94334814"/>
<protein>
    <submittedName>
        <fullName evidence="2">Uncharacterized protein</fullName>
    </submittedName>
</protein>
<feature type="signal peptide" evidence="1">
    <location>
        <begin position="1"/>
        <end position="27"/>
    </location>
</feature>
<proteinExistence type="predicted"/>
<accession>A0AAD9UQ28</accession>
<evidence type="ECO:0000256" key="1">
    <source>
        <dbReference type="SAM" id="SignalP"/>
    </source>
</evidence>
<name>A0AAD9UQ28_9APIC</name>
<evidence type="ECO:0000313" key="2">
    <source>
        <dbReference type="EMBL" id="KAK2197514.1"/>
    </source>
</evidence>
<dbReference type="Proteomes" id="UP001214638">
    <property type="component" value="Unassembled WGS sequence"/>
</dbReference>
<keyword evidence="3" id="KW-1185">Reference proteome</keyword>
<keyword evidence="1" id="KW-0732">Signal</keyword>
<reference evidence="2" key="1">
    <citation type="journal article" date="2023" name="Nat. Microbiol.">
        <title>Babesia duncani multi-omics identifies virulence factors and drug targets.</title>
        <authorList>
            <person name="Singh P."/>
            <person name="Lonardi S."/>
            <person name="Liang Q."/>
            <person name="Vydyam P."/>
            <person name="Khabirova E."/>
            <person name="Fang T."/>
            <person name="Gihaz S."/>
            <person name="Thekkiniath J."/>
            <person name="Munshi M."/>
            <person name="Abel S."/>
            <person name="Ciampossin L."/>
            <person name="Batugedara G."/>
            <person name="Gupta M."/>
            <person name="Lu X.M."/>
            <person name="Lenz T."/>
            <person name="Chakravarty S."/>
            <person name="Cornillot E."/>
            <person name="Hu Y."/>
            <person name="Ma W."/>
            <person name="Gonzalez L.M."/>
            <person name="Sanchez S."/>
            <person name="Estrada K."/>
            <person name="Sanchez-Flores A."/>
            <person name="Montero E."/>
            <person name="Harb O.S."/>
            <person name="Le Roch K.G."/>
            <person name="Mamoun C.B."/>
        </authorList>
    </citation>
    <scope>NUCLEOTIDE SEQUENCE</scope>
    <source>
        <strain evidence="2">WA1</strain>
    </source>
</reference>
<dbReference type="RefSeq" id="XP_067804356.1">
    <property type="nucleotide sequence ID" value="XM_067945565.1"/>
</dbReference>
<dbReference type="EMBL" id="JALLKP010000001">
    <property type="protein sequence ID" value="KAK2197514.1"/>
    <property type="molecule type" value="Genomic_DNA"/>
</dbReference>
<comment type="caution">
    <text evidence="2">The sequence shown here is derived from an EMBL/GenBank/DDBJ whole genome shotgun (WGS) entry which is preliminary data.</text>
</comment>